<feature type="transmembrane region" description="Helical" evidence="1">
    <location>
        <begin position="21"/>
        <end position="44"/>
    </location>
</feature>
<evidence type="ECO:0000313" key="2">
    <source>
        <dbReference type="EMBL" id="RKR74707.1"/>
    </source>
</evidence>
<keyword evidence="3" id="KW-1185">Reference proteome</keyword>
<gene>
    <name evidence="2" type="ORF">C8E83_1835</name>
</gene>
<feature type="transmembrane region" description="Helical" evidence="1">
    <location>
        <begin position="207"/>
        <end position="224"/>
    </location>
</feature>
<feature type="transmembrane region" description="Helical" evidence="1">
    <location>
        <begin position="133"/>
        <end position="158"/>
    </location>
</feature>
<sequence>MAAQLLRLRLLSIANLLRFGLRQAAATVVTILIVVVASIVVSQLASQLRADPIGEVQALVVGGGALLLVAFFVAPFATTRQAWTAPQSLYGYGFGPDRVALGLGLIGAIGLPALSLVILGIGYVRSWGEGPGIAALAVVAAVLAGLTAWLLALVGATLNGLLTARRSRELLVVGGVVVALLVIPLVVDLVRVLLPGRYHGDGTAAGALAWTPFGAALALPASAAAGDTGRVVAGLVIALVTIAVLWAIWRTLVARALSRPEAPARASEHVGLGWFDLTTASPAGAIAGRSLTYWVRDARYRWSLVILPFVPLLIVPLGIAGVDWATLALVPVPLMCLLLGFIPHNDVAYDNTALWIHISSNTRGLADRLGRLAPPLVIGLPLAVVGSLVAVWLHGDFSAFAPELGVCLSLLLTGLGLASIVSAALPYAAVRPGDDPFQQPQASSPAAGLSQTLMFAGALLLSVPAGWLAVRATVLGAQDLIASAFWTGLGTGIVVLAAGVLLGARVFSRRAPELLAFALRS</sequence>
<proteinExistence type="predicted"/>
<dbReference type="AlphaFoldDB" id="A0A495IFC7"/>
<dbReference type="Proteomes" id="UP000280008">
    <property type="component" value="Unassembled WGS sequence"/>
</dbReference>
<feature type="transmembrane region" description="Helical" evidence="1">
    <location>
        <begin position="231"/>
        <end position="249"/>
    </location>
</feature>
<organism evidence="2 3">
    <name type="scientific">Frondihabitans australicus</name>
    <dbReference type="NCBI Taxonomy" id="386892"/>
    <lineage>
        <taxon>Bacteria</taxon>
        <taxon>Bacillati</taxon>
        <taxon>Actinomycetota</taxon>
        <taxon>Actinomycetes</taxon>
        <taxon>Micrococcales</taxon>
        <taxon>Microbacteriaceae</taxon>
        <taxon>Frondihabitans</taxon>
    </lineage>
</organism>
<evidence type="ECO:0000256" key="1">
    <source>
        <dbReference type="SAM" id="Phobius"/>
    </source>
</evidence>
<feature type="transmembrane region" description="Helical" evidence="1">
    <location>
        <begin position="300"/>
        <end position="317"/>
    </location>
</feature>
<dbReference type="RefSeq" id="WP_121369553.1">
    <property type="nucleotide sequence ID" value="NZ_RBKS01000001.1"/>
</dbReference>
<keyword evidence="1" id="KW-1133">Transmembrane helix</keyword>
<dbReference type="OrthoDB" id="3261041at2"/>
<feature type="transmembrane region" description="Helical" evidence="1">
    <location>
        <begin position="482"/>
        <end position="504"/>
    </location>
</feature>
<evidence type="ECO:0000313" key="3">
    <source>
        <dbReference type="Proteomes" id="UP000280008"/>
    </source>
</evidence>
<name>A0A495IFC7_9MICO</name>
<keyword evidence="1" id="KW-0812">Transmembrane</keyword>
<keyword evidence="1" id="KW-0472">Membrane</keyword>
<dbReference type="EMBL" id="RBKS01000001">
    <property type="protein sequence ID" value="RKR74707.1"/>
    <property type="molecule type" value="Genomic_DNA"/>
</dbReference>
<feature type="transmembrane region" description="Helical" evidence="1">
    <location>
        <begin position="405"/>
        <end position="429"/>
    </location>
</feature>
<feature type="transmembrane region" description="Helical" evidence="1">
    <location>
        <begin position="170"/>
        <end position="187"/>
    </location>
</feature>
<feature type="transmembrane region" description="Helical" evidence="1">
    <location>
        <begin position="372"/>
        <end position="393"/>
    </location>
</feature>
<comment type="caution">
    <text evidence="2">The sequence shown here is derived from an EMBL/GenBank/DDBJ whole genome shotgun (WGS) entry which is preliminary data.</text>
</comment>
<feature type="transmembrane region" description="Helical" evidence="1">
    <location>
        <begin position="99"/>
        <end position="121"/>
    </location>
</feature>
<feature type="transmembrane region" description="Helical" evidence="1">
    <location>
        <begin position="449"/>
        <end position="470"/>
    </location>
</feature>
<protein>
    <submittedName>
        <fullName evidence="2">ABC-2 type transport system permease protein</fullName>
    </submittedName>
</protein>
<feature type="transmembrane region" description="Helical" evidence="1">
    <location>
        <begin position="56"/>
        <end position="78"/>
    </location>
</feature>
<reference evidence="2 3" key="1">
    <citation type="submission" date="2018-10" db="EMBL/GenBank/DDBJ databases">
        <title>Sequencing the genomes of 1000 actinobacteria strains.</title>
        <authorList>
            <person name="Klenk H.-P."/>
        </authorList>
    </citation>
    <scope>NUCLEOTIDE SEQUENCE [LARGE SCALE GENOMIC DNA]</scope>
    <source>
        <strain evidence="2 3">DSM 17894</strain>
    </source>
</reference>
<accession>A0A495IFC7</accession>